<evidence type="ECO:0000256" key="1">
    <source>
        <dbReference type="SAM" id="Phobius"/>
    </source>
</evidence>
<evidence type="ECO:0000313" key="3">
    <source>
        <dbReference type="Proteomes" id="UP000034307"/>
    </source>
</evidence>
<feature type="transmembrane region" description="Helical" evidence="1">
    <location>
        <begin position="192"/>
        <end position="211"/>
    </location>
</feature>
<organism evidence="2 3">
    <name type="scientific">Candidatus Amesbacteria bacterium GW2011_GWA2_47_11b</name>
    <dbReference type="NCBI Taxonomy" id="1618358"/>
    <lineage>
        <taxon>Bacteria</taxon>
        <taxon>Candidatus Amesiibacteriota</taxon>
    </lineage>
</organism>
<evidence type="ECO:0000313" key="2">
    <source>
        <dbReference type="EMBL" id="KKU57977.1"/>
    </source>
</evidence>
<feature type="transmembrane region" description="Helical" evidence="1">
    <location>
        <begin position="256"/>
        <end position="276"/>
    </location>
</feature>
<evidence type="ECO:0008006" key="4">
    <source>
        <dbReference type="Google" id="ProtNLM"/>
    </source>
</evidence>
<name>A0A0G1RLK1_9BACT</name>
<feature type="transmembrane region" description="Helical" evidence="1">
    <location>
        <begin position="371"/>
        <end position="389"/>
    </location>
</feature>
<accession>A0A0G1RLK1</accession>
<dbReference type="EMBL" id="LCNO01000007">
    <property type="protein sequence ID" value="KKU57977.1"/>
    <property type="molecule type" value="Genomic_DNA"/>
</dbReference>
<proteinExistence type="predicted"/>
<keyword evidence="1" id="KW-0472">Membrane</keyword>
<feature type="transmembrane region" description="Helical" evidence="1">
    <location>
        <begin position="227"/>
        <end position="244"/>
    </location>
</feature>
<reference evidence="2 3" key="1">
    <citation type="journal article" date="2015" name="Nature">
        <title>rRNA introns, odd ribosomes, and small enigmatic genomes across a large radiation of phyla.</title>
        <authorList>
            <person name="Brown C.T."/>
            <person name="Hug L.A."/>
            <person name="Thomas B.C."/>
            <person name="Sharon I."/>
            <person name="Castelle C.J."/>
            <person name="Singh A."/>
            <person name="Wilkins M.J."/>
            <person name="Williams K.H."/>
            <person name="Banfield J.F."/>
        </authorList>
    </citation>
    <scope>NUCLEOTIDE SEQUENCE [LARGE SCALE GENOMIC DNA]</scope>
</reference>
<keyword evidence="1" id="KW-0812">Transmembrane</keyword>
<sequence length="405" mass="46563">MWIVLVLLIRLILSFLPPMAIDQGAWRAWSARMAEFGPAKFYSTEVFTDNPPGFLYIFWFLGEVKNKLLPNVSYTSPGFDFLLKLPNNLADLGTGWLIYLLIKRKRSDSWAKAGFLLYTLNPSVIFNTSIFGQFDGSGTLFAVLAVYALVVYKRPELTGLFFAISWAIKPQTIALAPALGLLILISSKPIKWILTGLSFLGTTLLIYWPFFPTNPISGIFQISERMVKLYTCTTCFAFNFWGLFDNWRNDTNPFLGLPLVGWGMILLGLSYIFILFRRPFSKHYREPYLYTTIALSVLAFFNFLTRMHERYVFSFFAFFLLGAMLLKSKKLLAFYLFFSLFNTLNIYFPYATYTTELKLTPDLLKWLSQNFRWLSGIGFASFLILFVGIEKIISTPSRQSNLQKA</sequence>
<keyword evidence="1" id="KW-1133">Transmembrane helix</keyword>
<dbReference type="STRING" id="1618358.UX80_C0007G0006"/>
<comment type="caution">
    <text evidence="2">The sequence shown here is derived from an EMBL/GenBank/DDBJ whole genome shotgun (WGS) entry which is preliminary data.</text>
</comment>
<dbReference type="Proteomes" id="UP000034307">
    <property type="component" value="Unassembled WGS sequence"/>
</dbReference>
<protein>
    <recommendedName>
        <fullName evidence="4">Glycosyltransferase RgtA/B/C/D-like domain-containing protein</fullName>
    </recommendedName>
</protein>
<dbReference type="AlphaFoldDB" id="A0A0G1RLK1"/>
<feature type="transmembrane region" description="Helical" evidence="1">
    <location>
        <begin position="333"/>
        <end position="351"/>
    </location>
</feature>
<feature type="transmembrane region" description="Helical" evidence="1">
    <location>
        <begin position="159"/>
        <end position="186"/>
    </location>
</feature>
<gene>
    <name evidence="2" type="ORF">UX80_C0007G0006</name>
</gene>
<feature type="transmembrane region" description="Helical" evidence="1">
    <location>
        <begin position="310"/>
        <end position="326"/>
    </location>
</feature>
<feature type="transmembrane region" description="Helical" evidence="1">
    <location>
        <begin position="136"/>
        <end position="152"/>
    </location>
</feature>
<feature type="transmembrane region" description="Helical" evidence="1">
    <location>
        <begin position="288"/>
        <end position="304"/>
    </location>
</feature>